<protein>
    <recommendedName>
        <fullName evidence="1">COQ9 C-terminal domain-containing protein</fullName>
    </recommendedName>
</protein>
<accession>A0A164TLE9</accession>
<dbReference type="Pfam" id="PF08511">
    <property type="entry name" value="COQ9"/>
    <property type="match status" value="1"/>
</dbReference>
<organism evidence="2 3">
    <name type="scientific">Sistotremastrum niveocremeum HHB9708</name>
    <dbReference type="NCBI Taxonomy" id="1314777"/>
    <lineage>
        <taxon>Eukaryota</taxon>
        <taxon>Fungi</taxon>
        <taxon>Dikarya</taxon>
        <taxon>Basidiomycota</taxon>
        <taxon>Agaricomycotina</taxon>
        <taxon>Agaricomycetes</taxon>
        <taxon>Sistotremastrales</taxon>
        <taxon>Sistotremastraceae</taxon>
        <taxon>Sertulicium</taxon>
        <taxon>Sertulicium niveocremeum</taxon>
    </lineage>
</organism>
<evidence type="ECO:0000259" key="1">
    <source>
        <dbReference type="Pfam" id="PF08511"/>
    </source>
</evidence>
<dbReference type="OrthoDB" id="619536at2759"/>
<feature type="domain" description="COQ9 C-terminal" evidence="1">
    <location>
        <begin position="125"/>
        <end position="186"/>
    </location>
</feature>
<name>A0A164TLE9_9AGAM</name>
<dbReference type="AlphaFoldDB" id="A0A164TLE9"/>
<reference evidence="2 3" key="1">
    <citation type="journal article" date="2016" name="Mol. Biol. Evol.">
        <title>Comparative Genomics of Early-Diverging Mushroom-Forming Fungi Provides Insights into the Origins of Lignocellulose Decay Capabilities.</title>
        <authorList>
            <person name="Nagy L.G."/>
            <person name="Riley R."/>
            <person name="Tritt A."/>
            <person name="Adam C."/>
            <person name="Daum C."/>
            <person name="Floudas D."/>
            <person name="Sun H."/>
            <person name="Yadav J.S."/>
            <person name="Pangilinan J."/>
            <person name="Larsson K.H."/>
            <person name="Matsuura K."/>
            <person name="Barry K."/>
            <person name="Labutti K."/>
            <person name="Kuo R."/>
            <person name="Ohm R.A."/>
            <person name="Bhattacharya S.S."/>
            <person name="Shirouzu T."/>
            <person name="Yoshinaga Y."/>
            <person name="Martin F.M."/>
            <person name="Grigoriev I.V."/>
            <person name="Hibbett D.S."/>
        </authorList>
    </citation>
    <scope>NUCLEOTIDE SEQUENCE [LARGE SCALE GENOMIC DNA]</scope>
    <source>
        <strain evidence="2 3">HHB9708</strain>
    </source>
</reference>
<proteinExistence type="predicted"/>
<gene>
    <name evidence="2" type="ORF">SISNIDRAFT_510808</name>
</gene>
<dbReference type="EMBL" id="KV419410">
    <property type="protein sequence ID" value="KZS92467.1"/>
    <property type="molecule type" value="Genomic_DNA"/>
</dbReference>
<keyword evidence="3" id="KW-1185">Reference proteome</keyword>
<evidence type="ECO:0000313" key="2">
    <source>
        <dbReference type="EMBL" id="KZS92467.1"/>
    </source>
</evidence>
<sequence length="217" mass="24102">MDTFPRICFRAILQHALPLISTHGFTRKTLSLAVMQLPNPHSQPLSETAITALFGNGDDARRTLINGWLKGGLEDMQHGKTTGGTMQHILKRRLRWNEPVLEHLPEAFALLVAPQQTLPRLDIRPAISHAASVADEACYLTSDIPEGTSWYVRRAVIASIYTAAELHQITSPQTSEAFLDELLEKSESVRRVVAESSLFAEYVGKSWGSLIKSRGIF</sequence>
<dbReference type="STRING" id="1314777.A0A164TLE9"/>
<dbReference type="InterPro" id="IPR013718">
    <property type="entry name" value="COQ9_C"/>
</dbReference>
<dbReference type="Proteomes" id="UP000076722">
    <property type="component" value="Unassembled WGS sequence"/>
</dbReference>
<evidence type="ECO:0000313" key="3">
    <source>
        <dbReference type="Proteomes" id="UP000076722"/>
    </source>
</evidence>